<sequence>MSSTDESWRATYSALDTSTLLALLPVLREGMNKAFAWLKHEDEMNEESEEADTYSAKLWGEALALWDARVTEGDTEAREKLKELRDMVQETLGSQFARTARAKSDSRMQAFLWAHQQRELWIKEELTRRGLLPAFPPE</sequence>
<dbReference type="RefSeq" id="WP_087929043.1">
    <property type="nucleotide sequence ID" value="NZ_CP021744.1"/>
</dbReference>
<gene>
    <name evidence="1" type="ORF">SMD11_5623</name>
</gene>
<dbReference type="EMBL" id="CP021744">
    <property type="protein sequence ID" value="ARZ71202.1"/>
    <property type="molecule type" value="Genomic_DNA"/>
</dbReference>
<protein>
    <submittedName>
        <fullName evidence="1">Uncharacterized protein</fullName>
    </submittedName>
</protein>
<dbReference type="AlphaFoldDB" id="A0A1Z2LA95"/>
<dbReference type="Proteomes" id="UP000195755">
    <property type="component" value="Chromosome"/>
</dbReference>
<proteinExistence type="predicted"/>
<evidence type="ECO:0000313" key="1">
    <source>
        <dbReference type="EMBL" id="ARZ71202.1"/>
    </source>
</evidence>
<dbReference type="KEGG" id="salj:SMD11_5623"/>
<evidence type="ECO:0000313" key="2">
    <source>
        <dbReference type="Proteomes" id="UP000195755"/>
    </source>
</evidence>
<name>A0A1Z2LA95_9ACTN</name>
<organism evidence="1 2">
    <name type="scientific">Streptomyces albireticuli</name>
    <dbReference type="NCBI Taxonomy" id="1940"/>
    <lineage>
        <taxon>Bacteria</taxon>
        <taxon>Bacillati</taxon>
        <taxon>Actinomycetota</taxon>
        <taxon>Actinomycetes</taxon>
        <taxon>Kitasatosporales</taxon>
        <taxon>Streptomycetaceae</taxon>
        <taxon>Streptomyces</taxon>
    </lineage>
</organism>
<accession>A0A1Z2LA95</accession>
<reference evidence="1 2" key="1">
    <citation type="submission" date="2017-06" db="EMBL/GenBank/DDBJ databases">
        <title>Streptomyces albireticuli Genome sequencing and assembly.</title>
        <authorList>
            <person name="Wang Y."/>
            <person name="Du B."/>
            <person name="Ding Y."/>
            <person name="Liu H."/>
            <person name="Hou Q."/>
            <person name="Liu K."/>
            <person name="Yao L."/>
            <person name="Wang C."/>
        </authorList>
    </citation>
    <scope>NUCLEOTIDE SEQUENCE [LARGE SCALE GENOMIC DNA]</scope>
    <source>
        <strain evidence="1 2">MDJK11</strain>
    </source>
</reference>
<dbReference type="OrthoDB" id="9988021at2"/>